<proteinExistence type="predicted"/>
<organism evidence="3 4">
    <name type="scientific">Sphingomonas carotinifaciens</name>
    <dbReference type="NCBI Taxonomy" id="1166323"/>
    <lineage>
        <taxon>Bacteria</taxon>
        <taxon>Pseudomonadati</taxon>
        <taxon>Pseudomonadota</taxon>
        <taxon>Alphaproteobacteria</taxon>
        <taxon>Sphingomonadales</taxon>
        <taxon>Sphingomonadaceae</taxon>
        <taxon>Sphingomonas</taxon>
    </lineage>
</organism>
<protein>
    <submittedName>
        <fullName evidence="3">Uncharacterized protein</fullName>
    </submittedName>
</protein>
<evidence type="ECO:0000313" key="5">
    <source>
        <dbReference type="Proteomes" id="UP000436801"/>
    </source>
</evidence>
<evidence type="ECO:0000313" key="2">
    <source>
        <dbReference type="EMBL" id="MWC44262.1"/>
    </source>
</evidence>
<evidence type="ECO:0000313" key="4">
    <source>
        <dbReference type="Proteomes" id="UP000323502"/>
    </source>
</evidence>
<name>A0A1G7IGG2_9SPHN</name>
<feature type="chain" id="PRO_5036019127" evidence="1">
    <location>
        <begin position="19"/>
        <end position="229"/>
    </location>
</feature>
<gene>
    <name evidence="2" type="ORF">GQR91_11455</name>
    <name evidence="3" type="ORF">SAMN05216557_102240</name>
</gene>
<dbReference type="Proteomes" id="UP000436801">
    <property type="component" value="Unassembled WGS sequence"/>
</dbReference>
<sequence length="229" mass="22829">MMGAVVMMLIAQGAPFAAAPVADTELAEQRGGFRLPSGIDVALTVQTQTAINGAVVLRTVFRTEDAGPSFAVYTPRPGETVAARGDGGQGGAPATTPVISYDRATGIHVTRGAAMPGVTITGGAASAQSLAAGLQRVGDASAATDAGWLRQATAGATRTATLEGQDLSITHFAGAGFGSLILNTGDDRAIDTQTSVSIALANAGPDVLGSAMFRAANVGIEAAMMRAAN</sequence>
<dbReference type="RefSeq" id="WP_149681671.1">
    <property type="nucleotide sequence ID" value="NZ_FNBI01000002.1"/>
</dbReference>
<evidence type="ECO:0000256" key="1">
    <source>
        <dbReference type="SAM" id="SignalP"/>
    </source>
</evidence>
<keyword evidence="1" id="KW-0732">Signal</keyword>
<accession>A0A1G7IGG2</accession>
<evidence type="ECO:0000313" key="3">
    <source>
        <dbReference type="EMBL" id="SDF11787.1"/>
    </source>
</evidence>
<dbReference type="EMBL" id="FNBI01000002">
    <property type="protein sequence ID" value="SDF11787.1"/>
    <property type="molecule type" value="Genomic_DNA"/>
</dbReference>
<dbReference type="OrthoDB" id="7559965at2"/>
<dbReference type="AlphaFoldDB" id="A0A1G7IGG2"/>
<reference evidence="3 4" key="1">
    <citation type="submission" date="2016-10" db="EMBL/GenBank/DDBJ databases">
        <authorList>
            <person name="Varghese N."/>
            <person name="Submissions S."/>
        </authorList>
    </citation>
    <scope>NUCLEOTIDE SEQUENCE [LARGE SCALE GENOMIC DNA]</scope>
    <source>
        <strain evidence="3 4">S7-754</strain>
    </source>
</reference>
<reference evidence="2 5" key="2">
    <citation type="submission" date="2019-12" db="EMBL/GenBank/DDBJ databases">
        <authorList>
            <person name="Zheng J."/>
        </authorList>
    </citation>
    <scope>NUCLEOTIDE SEQUENCE [LARGE SCALE GENOMIC DNA]</scope>
    <source>
        <strain evidence="2 5">DSM 27347</strain>
    </source>
</reference>
<keyword evidence="4" id="KW-1185">Reference proteome</keyword>
<dbReference type="Proteomes" id="UP000323502">
    <property type="component" value="Unassembled WGS sequence"/>
</dbReference>
<dbReference type="EMBL" id="WSUT01000005">
    <property type="protein sequence ID" value="MWC44262.1"/>
    <property type="molecule type" value="Genomic_DNA"/>
</dbReference>
<feature type="signal peptide" evidence="1">
    <location>
        <begin position="1"/>
        <end position="18"/>
    </location>
</feature>